<evidence type="ECO:0000313" key="13">
    <source>
        <dbReference type="Proteomes" id="UP000297564"/>
    </source>
</evidence>
<feature type="binding site" evidence="8">
    <location>
        <begin position="9"/>
        <end position="16"/>
    </location>
    <ligand>
        <name>GTP</name>
        <dbReference type="ChEBI" id="CHEBI:37565"/>
        <label>1</label>
    </ligand>
</feature>
<dbReference type="InterPro" id="IPR005225">
    <property type="entry name" value="Small_GTP-bd"/>
</dbReference>
<evidence type="ECO:0000256" key="2">
    <source>
        <dbReference type="ARBA" id="ARBA00020953"/>
    </source>
</evidence>
<dbReference type="HAMAP" id="MF_00195">
    <property type="entry name" value="GTPase_Der"/>
    <property type="match status" value="1"/>
</dbReference>
<gene>
    <name evidence="8" type="primary">der</name>
    <name evidence="12" type="ORF">EZ242_04825</name>
</gene>
<dbReference type="NCBIfam" id="TIGR00231">
    <property type="entry name" value="small_GTP"/>
    <property type="match status" value="2"/>
</dbReference>
<dbReference type="Gene3D" id="3.30.300.20">
    <property type="match status" value="1"/>
</dbReference>
<dbReference type="NCBIfam" id="TIGR03594">
    <property type="entry name" value="GTPase_EngA"/>
    <property type="match status" value="1"/>
</dbReference>
<dbReference type="SUPFAM" id="SSF52540">
    <property type="entry name" value="P-loop containing nucleoside triphosphate hydrolases"/>
    <property type="match status" value="2"/>
</dbReference>
<dbReference type="OrthoDB" id="9805918at2"/>
<dbReference type="RefSeq" id="WP_135284015.1">
    <property type="nucleotide sequence ID" value="NZ_SMLL01000002.1"/>
</dbReference>
<keyword evidence="3 8" id="KW-0690">Ribosome biogenesis</keyword>
<evidence type="ECO:0000256" key="3">
    <source>
        <dbReference type="ARBA" id="ARBA00022517"/>
    </source>
</evidence>
<comment type="similarity">
    <text evidence="1 8 9 10">Belongs to the TRAFAC class TrmE-Era-EngA-EngB-Septin-like GTPase superfamily. EngA (Der) GTPase family.</text>
</comment>
<keyword evidence="13" id="KW-1185">Reference proteome</keyword>
<feature type="binding site" evidence="8">
    <location>
        <begin position="233"/>
        <end position="237"/>
    </location>
    <ligand>
        <name>GTP</name>
        <dbReference type="ChEBI" id="CHEBI:37565"/>
        <label>2</label>
    </ligand>
</feature>
<dbReference type="Gene3D" id="3.40.50.300">
    <property type="entry name" value="P-loop containing nucleotide triphosphate hydrolases"/>
    <property type="match status" value="2"/>
</dbReference>
<dbReference type="GO" id="GO:0005525">
    <property type="term" value="F:GTP binding"/>
    <property type="evidence" value="ECO:0007669"/>
    <property type="project" value="UniProtKB-UniRule"/>
</dbReference>
<feature type="binding site" evidence="8">
    <location>
        <begin position="56"/>
        <end position="60"/>
    </location>
    <ligand>
        <name>GTP</name>
        <dbReference type="ChEBI" id="CHEBI:37565"/>
        <label>1</label>
    </ligand>
</feature>
<dbReference type="FunFam" id="3.30.300.20:FF:000004">
    <property type="entry name" value="GTPase Der"/>
    <property type="match status" value="1"/>
</dbReference>
<reference evidence="12 13" key="1">
    <citation type="submission" date="2019-03" db="EMBL/GenBank/DDBJ databases">
        <title>Ramlibacter rhizophilus CCTCC AB2015357, whole genome shotgun sequence.</title>
        <authorList>
            <person name="Zhang X."/>
            <person name="Feng G."/>
            <person name="Zhu H."/>
        </authorList>
    </citation>
    <scope>NUCLEOTIDE SEQUENCE [LARGE SCALE GENOMIC DNA]</scope>
    <source>
        <strain evidence="12 13">CCTCC AB2015357</strain>
    </source>
</reference>
<evidence type="ECO:0000256" key="1">
    <source>
        <dbReference type="ARBA" id="ARBA00008279"/>
    </source>
</evidence>
<feature type="binding site" evidence="8">
    <location>
        <begin position="298"/>
        <end position="301"/>
    </location>
    <ligand>
        <name>GTP</name>
        <dbReference type="ChEBI" id="CHEBI:37565"/>
        <label>2</label>
    </ligand>
</feature>
<feature type="binding site" evidence="8">
    <location>
        <begin position="186"/>
        <end position="193"/>
    </location>
    <ligand>
        <name>GTP</name>
        <dbReference type="ChEBI" id="CHEBI:37565"/>
        <label>2</label>
    </ligand>
</feature>
<evidence type="ECO:0000256" key="8">
    <source>
        <dbReference type="HAMAP-Rule" id="MF_00195"/>
    </source>
</evidence>
<dbReference type="CDD" id="cd01894">
    <property type="entry name" value="EngA1"/>
    <property type="match status" value="1"/>
</dbReference>
<evidence type="ECO:0000259" key="11">
    <source>
        <dbReference type="PROSITE" id="PS51712"/>
    </source>
</evidence>
<comment type="caution">
    <text evidence="12">The sequence shown here is derived from an EMBL/GenBank/DDBJ whole genome shotgun (WGS) entry which is preliminary data.</text>
</comment>
<keyword evidence="6 8" id="KW-0342">GTP-binding</keyword>
<dbReference type="FunFam" id="3.40.50.300:FF:000040">
    <property type="entry name" value="GTPase Der"/>
    <property type="match status" value="1"/>
</dbReference>
<feature type="domain" description="EngA-type G" evidence="11">
    <location>
        <begin position="3"/>
        <end position="167"/>
    </location>
</feature>
<evidence type="ECO:0000256" key="5">
    <source>
        <dbReference type="ARBA" id="ARBA00022741"/>
    </source>
</evidence>
<keyword evidence="4 10" id="KW-0677">Repeat</keyword>
<comment type="subunit">
    <text evidence="8">Associates with the 50S ribosomal subunit.</text>
</comment>
<keyword evidence="5 8" id="KW-0547">Nucleotide-binding</keyword>
<dbReference type="InterPro" id="IPR027417">
    <property type="entry name" value="P-loop_NTPase"/>
</dbReference>
<dbReference type="Pfam" id="PF01926">
    <property type="entry name" value="MMR_HSR1"/>
    <property type="match status" value="2"/>
</dbReference>
<accession>A0A4Z0BV74</accession>
<dbReference type="EMBL" id="SMLL01000002">
    <property type="protein sequence ID" value="TFZ03216.1"/>
    <property type="molecule type" value="Genomic_DNA"/>
</dbReference>
<dbReference type="GO" id="GO:0042254">
    <property type="term" value="P:ribosome biogenesis"/>
    <property type="evidence" value="ECO:0007669"/>
    <property type="project" value="UniProtKB-KW"/>
</dbReference>
<dbReference type="InterPro" id="IPR032859">
    <property type="entry name" value="KH_dom-like"/>
</dbReference>
<feature type="binding site" evidence="8">
    <location>
        <begin position="119"/>
        <end position="122"/>
    </location>
    <ligand>
        <name>GTP</name>
        <dbReference type="ChEBI" id="CHEBI:37565"/>
        <label>1</label>
    </ligand>
</feature>
<evidence type="ECO:0000256" key="9">
    <source>
        <dbReference type="PROSITE-ProRule" id="PRU01049"/>
    </source>
</evidence>
<comment type="function">
    <text evidence="8 10">GTPase that plays an essential role in the late steps of ribosome biogenesis.</text>
</comment>
<dbReference type="PANTHER" id="PTHR43834">
    <property type="entry name" value="GTPASE DER"/>
    <property type="match status" value="1"/>
</dbReference>
<dbReference type="AlphaFoldDB" id="A0A4Z0BV74"/>
<dbReference type="InterPro" id="IPR031166">
    <property type="entry name" value="G_ENGA"/>
</dbReference>
<name>A0A4Z0BV74_9BURK</name>
<dbReference type="FunFam" id="3.40.50.300:FF:000057">
    <property type="entry name" value="GTPase Der"/>
    <property type="match status" value="1"/>
</dbReference>
<dbReference type="InterPro" id="IPR006073">
    <property type="entry name" value="GTP-bd"/>
</dbReference>
<evidence type="ECO:0000313" key="12">
    <source>
        <dbReference type="EMBL" id="TFZ03216.1"/>
    </source>
</evidence>
<dbReference type="PRINTS" id="PR00326">
    <property type="entry name" value="GTP1OBG"/>
</dbReference>
<evidence type="ECO:0000256" key="10">
    <source>
        <dbReference type="RuleBase" id="RU004481"/>
    </source>
</evidence>
<evidence type="ECO:0000256" key="6">
    <source>
        <dbReference type="ARBA" id="ARBA00023134"/>
    </source>
</evidence>
<dbReference type="Pfam" id="PF14714">
    <property type="entry name" value="KH_dom-like"/>
    <property type="match status" value="1"/>
</dbReference>
<evidence type="ECO:0000256" key="4">
    <source>
        <dbReference type="ARBA" id="ARBA00022737"/>
    </source>
</evidence>
<sequence length="445" mass="49041">MKPVVALVGRPNVGKSTLFNRMTKSRDAIVADYAGLTRDRHYGNARMGKREFIVIDTGGFEPTAETGIYVEMAKQTRQAVAEADVVVFVVDARDGLSAQDHDIANYLRKLGKPTVLVANKAEGMTEGTQLAEFYELGLGEVLPVSAAHGQGVRSLVEQALDALSLPELDEEEAEPDTSVIKLAVAGRPNVGKSTLINTWLGEERLIAFDLPGTTRDAISVPFERAGQKYELIDTAGLRRKGRVFEAIEKFSVVKTLQAIESANVVLLLLDATQGVTDQDAHIAGYILESGRAVVIAINKWDAVDEYERQQVQRQIESRLPFLKFAALHFISARKRQGLGPVWASIAQAHQSAMCKMSTPVLTRLLHEAVQFQAPKRAGMFRPKLRYAHQGGMNPPVVVVHGNSLEHVTDAYKRFLEGRLRKEFNLIGTPLRIEMKTSSNPYADKD</sequence>
<dbReference type="GO" id="GO:0043022">
    <property type="term" value="F:ribosome binding"/>
    <property type="evidence" value="ECO:0007669"/>
    <property type="project" value="TreeGrafter"/>
</dbReference>
<dbReference type="PIRSF" id="PIRSF006485">
    <property type="entry name" value="GTP-binding_EngA"/>
    <property type="match status" value="1"/>
</dbReference>
<proteinExistence type="inferred from homology"/>
<dbReference type="InterPro" id="IPR015946">
    <property type="entry name" value="KH_dom-like_a/b"/>
</dbReference>
<dbReference type="Proteomes" id="UP000297564">
    <property type="component" value="Unassembled WGS sequence"/>
</dbReference>
<dbReference type="CDD" id="cd01895">
    <property type="entry name" value="EngA2"/>
    <property type="match status" value="1"/>
</dbReference>
<dbReference type="InterPro" id="IPR016484">
    <property type="entry name" value="GTPase_Der"/>
</dbReference>
<dbReference type="PROSITE" id="PS51712">
    <property type="entry name" value="G_ENGA"/>
    <property type="match status" value="2"/>
</dbReference>
<evidence type="ECO:0000256" key="7">
    <source>
        <dbReference type="ARBA" id="ARBA00032345"/>
    </source>
</evidence>
<feature type="domain" description="EngA-type G" evidence="11">
    <location>
        <begin position="180"/>
        <end position="353"/>
    </location>
</feature>
<protein>
    <recommendedName>
        <fullName evidence="2 8">GTPase Der</fullName>
    </recommendedName>
    <alternativeName>
        <fullName evidence="7 8">GTP-binding protein EngA</fullName>
    </alternativeName>
</protein>
<dbReference type="PANTHER" id="PTHR43834:SF6">
    <property type="entry name" value="GTPASE DER"/>
    <property type="match status" value="1"/>
</dbReference>
<organism evidence="12 13">
    <name type="scientific">Ramlibacter rhizophilus</name>
    <dbReference type="NCBI Taxonomy" id="1781167"/>
    <lineage>
        <taxon>Bacteria</taxon>
        <taxon>Pseudomonadati</taxon>
        <taxon>Pseudomonadota</taxon>
        <taxon>Betaproteobacteria</taxon>
        <taxon>Burkholderiales</taxon>
        <taxon>Comamonadaceae</taxon>
        <taxon>Ramlibacter</taxon>
    </lineage>
</organism>